<keyword evidence="2" id="KW-1003">Cell membrane</keyword>
<accession>A0A443ZU66</accession>
<reference evidence="9 10" key="1">
    <citation type="submission" date="2018-06" db="EMBL/GenBank/DDBJ databases">
        <title>Bacteria isolated from soil of Wuhan.</title>
        <authorList>
            <person name="Wei X."/>
            <person name="Chunhua H."/>
        </authorList>
    </citation>
    <scope>NUCLEOTIDE SEQUENCE [LARGE SCALE GENOMIC DNA]</scope>
    <source>
        <strain evidence="10">xwS2</strain>
    </source>
</reference>
<proteinExistence type="predicted"/>
<dbReference type="SUPFAM" id="SSF53649">
    <property type="entry name" value="Alkaline phosphatase-like"/>
    <property type="match status" value="1"/>
</dbReference>
<keyword evidence="4 7" id="KW-0812">Transmembrane</keyword>
<dbReference type="GO" id="GO:0009244">
    <property type="term" value="P:lipopolysaccharide core region biosynthetic process"/>
    <property type="evidence" value="ECO:0007669"/>
    <property type="project" value="TreeGrafter"/>
</dbReference>
<dbReference type="InterPro" id="IPR058130">
    <property type="entry name" value="PEA_transf_C"/>
</dbReference>
<dbReference type="OrthoDB" id="9786870at2"/>
<keyword evidence="3" id="KW-0808">Transferase</keyword>
<feature type="transmembrane region" description="Helical" evidence="7">
    <location>
        <begin position="152"/>
        <end position="170"/>
    </location>
</feature>
<evidence type="ECO:0000256" key="5">
    <source>
        <dbReference type="ARBA" id="ARBA00022989"/>
    </source>
</evidence>
<dbReference type="CDD" id="cd16017">
    <property type="entry name" value="LptA"/>
    <property type="match status" value="1"/>
</dbReference>
<evidence type="ECO:0000313" key="9">
    <source>
        <dbReference type="EMBL" id="RWU23572.1"/>
    </source>
</evidence>
<evidence type="ECO:0000256" key="6">
    <source>
        <dbReference type="ARBA" id="ARBA00023136"/>
    </source>
</evidence>
<evidence type="ECO:0000256" key="7">
    <source>
        <dbReference type="SAM" id="Phobius"/>
    </source>
</evidence>
<feature type="transmembrane region" description="Helical" evidence="7">
    <location>
        <begin position="78"/>
        <end position="105"/>
    </location>
</feature>
<feature type="transmembrane region" description="Helical" evidence="7">
    <location>
        <begin position="120"/>
        <end position="140"/>
    </location>
</feature>
<dbReference type="InterPro" id="IPR040423">
    <property type="entry name" value="PEA_transferase"/>
</dbReference>
<evidence type="ECO:0000256" key="3">
    <source>
        <dbReference type="ARBA" id="ARBA00022679"/>
    </source>
</evidence>
<comment type="subcellular location">
    <subcellularLocation>
        <location evidence="1">Cell membrane</location>
        <topology evidence="1">Multi-pass membrane protein</topology>
    </subcellularLocation>
</comment>
<evidence type="ECO:0000313" key="10">
    <source>
        <dbReference type="Proteomes" id="UP000288983"/>
    </source>
</evidence>
<feature type="domain" description="Sulfatase N-terminal" evidence="8">
    <location>
        <begin position="236"/>
        <end position="510"/>
    </location>
</feature>
<dbReference type="RefSeq" id="WP_128323304.1">
    <property type="nucleotide sequence ID" value="NZ_QJRG01000039.1"/>
</dbReference>
<evidence type="ECO:0000259" key="8">
    <source>
        <dbReference type="Pfam" id="PF00884"/>
    </source>
</evidence>
<dbReference type="EMBL" id="QJRG01000039">
    <property type="protein sequence ID" value="RWU23572.1"/>
    <property type="molecule type" value="Genomic_DNA"/>
</dbReference>
<protein>
    <submittedName>
        <fullName evidence="9">Sulfatase</fullName>
    </submittedName>
</protein>
<evidence type="ECO:0000256" key="1">
    <source>
        <dbReference type="ARBA" id="ARBA00004651"/>
    </source>
</evidence>
<dbReference type="GO" id="GO:0016776">
    <property type="term" value="F:phosphotransferase activity, phosphate group as acceptor"/>
    <property type="evidence" value="ECO:0007669"/>
    <property type="project" value="TreeGrafter"/>
</dbReference>
<dbReference type="Gene3D" id="3.40.720.10">
    <property type="entry name" value="Alkaline Phosphatase, subunit A"/>
    <property type="match status" value="1"/>
</dbReference>
<feature type="transmembrane region" description="Helical" evidence="7">
    <location>
        <begin position="21"/>
        <end position="42"/>
    </location>
</feature>
<dbReference type="Proteomes" id="UP000288983">
    <property type="component" value="Unassembled WGS sequence"/>
</dbReference>
<dbReference type="PANTHER" id="PTHR30443:SF0">
    <property type="entry name" value="PHOSPHOETHANOLAMINE TRANSFERASE EPTA"/>
    <property type="match status" value="1"/>
</dbReference>
<dbReference type="Pfam" id="PF00884">
    <property type="entry name" value="Sulfatase"/>
    <property type="match status" value="1"/>
</dbReference>
<evidence type="ECO:0000256" key="4">
    <source>
        <dbReference type="ARBA" id="ARBA00022692"/>
    </source>
</evidence>
<organism evidence="9 10">
    <name type="scientific">Pseudomonas alkylphenolica</name>
    <dbReference type="NCBI Taxonomy" id="237609"/>
    <lineage>
        <taxon>Bacteria</taxon>
        <taxon>Pseudomonadati</taxon>
        <taxon>Pseudomonadota</taxon>
        <taxon>Gammaproteobacteria</taxon>
        <taxon>Pseudomonadales</taxon>
        <taxon>Pseudomonadaceae</taxon>
        <taxon>Pseudomonas</taxon>
    </lineage>
</organism>
<keyword evidence="6 7" id="KW-0472">Membrane</keyword>
<gene>
    <name evidence="9" type="ORF">DM813_10475</name>
</gene>
<dbReference type="PANTHER" id="PTHR30443">
    <property type="entry name" value="INNER MEMBRANE PROTEIN"/>
    <property type="match status" value="1"/>
</dbReference>
<name>A0A443ZU66_9PSED</name>
<keyword evidence="5 7" id="KW-1133">Transmembrane helix</keyword>
<dbReference type="InterPro" id="IPR000917">
    <property type="entry name" value="Sulfatase_N"/>
</dbReference>
<dbReference type="GO" id="GO:0005886">
    <property type="term" value="C:plasma membrane"/>
    <property type="evidence" value="ECO:0007669"/>
    <property type="project" value="UniProtKB-SubCell"/>
</dbReference>
<evidence type="ECO:0000256" key="2">
    <source>
        <dbReference type="ARBA" id="ARBA00022475"/>
    </source>
</evidence>
<comment type="caution">
    <text evidence="9">The sequence shown here is derived from an EMBL/GenBank/DDBJ whole genome shotgun (WGS) entry which is preliminary data.</text>
</comment>
<sequence>MKTFSAFRDGVSTVFKSEWPTLVLWSFLLSPLFFRILVSYRYSKIDLLVFYTIAISLLWLLAIRFVSSNQFKVHLLLLPFYLVASIDLFLVLNFGSRLTAAYLFIGLTNYKEAGDFLATYWQSITAVLAAFFICYGLGLAGLYKRRLYRNKALLLLACSGLLLGYGAYFYKTVKMNSFGRGAVLDLVAKDQSTPVGYLSQMGLTATLYLESKKHIKQRLESEVQLTSVSDQSDIDTLVFVIGESSRPHNWSLYGYHKETTPNLARHTGIFKFNSMCTTAPYTSVAVPSLLSLEPIEDWDAIASKKSLVGIYRAAGYATYWLSSQEVDSFGGIIPQIAAEAQHRQYFERSYDGALIPEYERILEQKGAQKQAIFVHIKGSHFEYSRRYPGEFAKFTPASGSAKDKMVAEYDNAVFYTDWLLGTFIERLKASNRKAVLVYVSDHGENLMDDSRGLLGHGMGNEYDLAVSSFVWASSNISAPQTHKLSTLKAREDQRISTASLPHTLLSLTGIAMPGYDSAQDLLSNDFVSSQCPHLLGTGYVPSFDFDASKLVLAK</sequence>
<dbReference type="AlphaFoldDB" id="A0A443ZU66"/>
<dbReference type="InterPro" id="IPR017850">
    <property type="entry name" value="Alkaline_phosphatase_core_sf"/>
</dbReference>
<feature type="transmembrane region" description="Helical" evidence="7">
    <location>
        <begin position="48"/>
        <end position="66"/>
    </location>
</feature>